<dbReference type="Proteomes" id="UP000218160">
    <property type="component" value="Chromosome 1"/>
</dbReference>
<reference evidence="2" key="1">
    <citation type="submission" date="2017-04" db="EMBL/GenBank/DDBJ databases">
        <title>Genome evolution of the luminous symbionts of deep sea anglerfish.</title>
        <authorList>
            <person name="Hendry T.A."/>
        </authorList>
    </citation>
    <scope>NUCLEOTIDE SEQUENCE [LARGE SCALE GENOMIC DNA]</scope>
</reference>
<protein>
    <submittedName>
        <fullName evidence="1">Uncharacterized protein</fullName>
    </submittedName>
</protein>
<dbReference type="EMBL" id="CP020660">
    <property type="protein sequence ID" value="ATF09612.1"/>
    <property type="molecule type" value="Genomic_DNA"/>
</dbReference>
<gene>
    <name evidence="1" type="ORF">BTN50_1119</name>
</gene>
<evidence type="ECO:0000313" key="2">
    <source>
        <dbReference type="Proteomes" id="UP000218160"/>
    </source>
</evidence>
<evidence type="ECO:0000313" key="1">
    <source>
        <dbReference type="EMBL" id="ATF09612.1"/>
    </source>
</evidence>
<keyword evidence="2" id="KW-1185">Reference proteome</keyword>
<sequence>MKKMRYKITNWKQYNQIWLTIHVLASEIKRLHHVQDEE</sequence>
<proteinExistence type="predicted"/>
<dbReference type="KEGG" id="elux:BTN50_1119"/>
<dbReference type="AlphaFoldDB" id="A0A291B9D8"/>
<accession>A0A291B9D8</accession>
<organism evidence="1 2">
    <name type="scientific">Candidatus Enterovibrio altilux</name>
    <dbReference type="NCBI Taxonomy" id="1927128"/>
    <lineage>
        <taxon>Bacteria</taxon>
        <taxon>Pseudomonadati</taxon>
        <taxon>Pseudomonadota</taxon>
        <taxon>Gammaproteobacteria</taxon>
        <taxon>Vibrionales</taxon>
        <taxon>Vibrionaceae</taxon>
        <taxon>Enterovibrio</taxon>
    </lineage>
</organism>
<name>A0A291B9D8_9GAMM</name>